<dbReference type="EMBL" id="WNYA01000003">
    <property type="protein sequence ID" value="KAG8583353.1"/>
    <property type="molecule type" value="Genomic_DNA"/>
</dbReference>
<proteinExistence type="predicted"/>
<evidence type="ECO:0000256" key="1">
    <source>
        <dbReference type="SAM" id="MobiDB-lite"/>
    </source>
</evidence>
<evidence type="ECO:0000313" key="3">
    <source>
        <dbReference type="Proteomes" id="UP000824782"/>
    </source>
</evidence>
<feature type="region of interest" description="Disordered" evidence="1">
    <location>
        <begin position="1"/>
        <end position="38"/>
    </location>
</feature>
<name>A0AAV7CEH0_ENGPU</name>
<reference evidence="2" key="1">
    <citation type="thesis" date="2020" institute="ProQuest LLC" country="789 East Eisenhower Parkway, Ann Arbor, MI, USA">
        <title>Comparative Genomics and Chromosome Evolution.</title>
        <authorList>
            <person name="Mudd A.B."/>
        </authorList>
    </citation>
    <scope>NUCLEOTIDE SEQUENCE</scope>
    <source>
        <strain evidence="2">237g6f4</strain>
        <tissue evidence="2">Blood</tissue>
    </source>
</reference>
<dbReference type="AlphaFoldDB" id="A0AAV7CEH0"/>
<accession>A0AAV7CEH0</accession>
<gene>
    <name evidence="2" type="ORF">GDO81_008381</name>
</gene>
<feature type="compositionally biased region" description="Basic and acidic residues" evidence="1">
    <location>
        <begin position="1"/>
        <end position="14"/>
    </location>
</feature>
<dbReference type="Proteomes" id="UP000824782">
    <property type="component" value="Unassembled WGS sequence"/>
</dbReference>
<sequence>MLMSEEKGCGEEGKKKSRPSICPRGSDISGKPRKKSWGSTERLIPHAYCRSKKLFPPSVGYYPHFGSIESGMDAGFGRVVGSGCTQEVPHD</sequence>
<evidence type="ECO:0000313" key="2">
    <source>
        <dbReference type="EMBL" id="KAG8583353.1"/>
    </source>
</evidence>
<protein>
    <submittedName>
        <fullName evidence="2">Uncharacterized protein</fullName>
    </submittedName>
</protein>
<keyword evidence="3" id="KW-1185">Reference proteome</keyword>
<organism evidence="2 3">
    <name type="scientific">Engystomops pustulosus</name>
    <name type="common">Tungara frog</name>
    <name type="synonym">Physalaemus pustulosus</name>
    <dbReference type="NCBI Taxonomy" id="76066"/>
    <lineage>
        <taxon>Eukaryota</taxon>
        <taxon>Metazoa</taxon>
        <taxon>Chordata</taxon>
        <taxon>Craniata</taxon>
        <taxon>Vertebrata</taxon>
        <taxon>Euteleostomi</taxon>
        <taxon>Amphibia</taxon>
        <taxon>Batrachia</taxon>
        <taxon>Anura</taxon>
        <taxon>Neobatrachia</taxon>
        <taxon>Hyloidea</taxon>
        <taxon>Leptodactylidae</taxon>
        <taxon>Leiuperinae</taxon>
        <taxon>Engystomops</taxon>
    </lineage>
</organism>
<comment type="caution">
    <text evidence="2">The sequence shown here is derived from an EMBL/GenBank/DDBJ whole genome shotgun (WGS) entry which is preliminary data.</text>
</comment>